<sequence length="1079" mass="123522">MSLNTSNSYHSYPLYTNQPPWRFSYYSNPPPSYKVSTSLIISNKQIPSYKVSTSLIISNKQIPSYKVSTSLIISNEQIPSNGIINTPLHDKNQWYESNTITESKHNGINPTQSVPILYDAHKNITTHRKKSRKHQKHKHVVNTQSLQKPYSTSQRFGLANQNQQSQSLSSINHYRYSLRDQSDVISNEELTDLLNGLTPVLKNSHNNDQQEWSNLIEILDALICIRPSILTSASQNEFFSVLQKSFIDILRQWRYLSYLSDQKYFIFRSMTKLISIVINNIQNINQLPSWLSDSILLETIANCLTDIAISGKFLDDKNNRSLKTFTYLIQAYTAYQQHLHNKKHSNTDTFVLLIDSIVQCLASSHYVNTFANMPQEGKSMTTIEDFFLLKCPSFLTSYNGSRLEQTMESLLSIMLPQYVTLLNKIVPSAHNWNQSTTEAVDQLLQIINHGAHEFQINAKLVSGHLPLIDHVLKLVNEPIFYNNLQETLSNPETNFINTAISFLVNMIHEPAILAQIKESQVTPVFLRLISCKYEPLVLNVYTLLAYTTYEEDIKAMHNPGRLLAAIIQSLKATLNRKPEKRSQIEQLLETLKGLVQHDQIKDEIVKQNVLPYLLECTNQLTKKALALIFEILWSLTFFNEIARILRADSNFLDKIQTISKNQKLEPLKKAVDGLVWKLIQEPVFLENVAKQEEEKKADVRKLMAETEALNGTDKKKQVTATKQHSATSSERSYQYDIMISYCHADKELTYKIHQYLVDQGFKIWIDLNNMYGPAMNAMADAVENSEFIILCMSDSYKQSTFCQAEAEYAFKCKRRLLPLIVREGYRPDGWLGFMMGSRIYVDFCRHDFDIACGKLMIEINLQRKHIISTTVIKPLEHERPTKVVSAAIEHVQENKKRPSEILPKDSSVNKDISPPTFEARQSTLNFIRKPISKWTESDVLDFLLAHHLDSIIPLCEAMNGRALIELYKICTAHKLRAYSILKHELRSLNKTRLPISIYSRFLSVIGDVTKFQLILLSPTNNPAAIFAPIPFIPAPDPNMPYDFSITTNASPLDTLKLASCFGSQLLLLDTLRKRLVNVL</sequence>
<organism evidence="2 3">
    <name type="scientific">Rotaria sordida</name>
    <dbReference type="NCBI Taxonomy" id="392033"/>
    <lineage>
        <taxon>Eukaryota</taxon>
        <taxon>Metazoa</taxon>
        <taxon>Spiralia</taxon>
        <taxon>Gnathifera</taxon>
        <taxon>Rotifera</taxon>
        <taxon>Eurotatoria</taxon>
        <taxon>Bdelloidea</taxon>
        <taxon>Philodinida</taxon>
        <taxon>Philodinidae</taxon>
        <taxon>Rotaria</taxon>
    </lineage>
</organism>
<evidence type="ECO:0000259" key="1">
    <source>
        <dbReference type="PROSITE" id="PS50104"/>
    </source>
</evidence>
<reference evidence="2" key="1">
    <citation type="submission" date="2021-02" db="EMBL/GenBank/DDBJ databases">
        <authorList>
            <person name="Nowell W R."/>
        </authorList>
    </citation>
    <scope>NUCLEOTIDE SEQUENCE</scope>
</reference>
<dbReference type="EMBL" id="CAJOAX010000207">
    <property type="protein sequence ID" value="CAF3539429.1"/>
    <property type="molecule type" value="Genomic_DNA"/>
</dbReference>
<dbReference type="InterPro" id="IPR035897">
    <property type="entry name" value="Toll_tir_struct_dom_sf"/>
</dbReference>
<dbReference type="PANTHER" id="PTHR46270">
    <property type="entry name" value="ARMADILLO-TYPE FOLD-RELATED"/>
    <property type="match status" value="1"/>
</dbReference>
<dbReference type="InterPro" id="IPR016024">
    <property type="entry name" value="ARM-type_fold"/>
</dbReference>
<dbReference type="AlphaFoldDB" id="A0A818JC61"/>
<dbReference type="GO" id="GO:0007165">
    <property type="term" value="P:signal transduction"/>
    <property type="evidence" value="ECO:0007669"/>
    <property type="project" value="InterPro"/>
</dbReference>
<evidence type="ECO:0000313" key="2">
    <source>
        <dbReference type="EMBL" id="CAF3539429.1"/>
    </source>
</evidence>
<evidence type="ECO:0000313" key="3">
    <source>
        <dbReference type="Proteomes" id="UP000663823"/>
    </source>
</evidence>
<dbReference type="Proteomes" id="UP000663823">
    <property type="component" value="Unassembled WGS sequence"/>
</dbReference>
<dbReference type="SUPFAM" id="SSF48371">
    <property type="entry name" value="ARM repeat"/>
    <property type="match status" value="1"/>
</dbReference>
<dbReference type="SUPFAM" id="SSF52200">
    <property type="entry name" value="Toll/Interleukin receptor TIR domain"/>
    <property type="match status" value="1"/>
</dbReference>
<accession>A0A818JC61</accession>
<gene>
    <name evidence="2" type="ORF">OTI717_LOCUS3728</name>
</gene>
<protein>
    <recommendedName>
        <fullName evidence="1">TIR domain-containing protein</fullName>
    </recommendedName>
</protein>
<dbReference type="Gene3D" id="3.40.50.10140">
    <property type="entry name" value="Toll/interleukin-1 receptor homology (TIR) domain"/>
    <property type="match status" value="1"/>
</dbReference>
<dbReference type="InterPro" id="IPR011989">
    <property type="entry name" value="ARM-like"/>
</dbReference>
<dbReference type="PANTHER" id="PTHR46270:SF2">
    <property type="entry name" value="TIR DOMAIN-CONTAINING PROTEIN"/>
    <property type="match status" value="1"/>
</dbReference>
<dbReference type="Gene3D" id="1.25.10.10">
    <property type="entry name" value="Leucine-rich Repeat Variant"/>
    <property type="match status" value="1"/>
</dbReference>
<comment type="caution">
    <text evidence="2">The sequence shown here is derived from an EMBL/GenBank/DDBJ whole genome shotgun (WGS) entry which is preliminary data.</text>
</comment>
<proteinExistence type="predicted"/>
<feature type="domain" description="TIR" evidence="1">
    <location>
        <begin position="733"/>
        <end position="865"/>
    </location>
</feature>
<dbReference type="Pfam" id="PF13676">
    <property type="entry name" value="TIR_2"/>
    <property type="match status" value="1"/>
</dbReference>
<dbReference type="PROSITE" id="PS50104">
    <property type="entry name" value="TIR"/>
    <property type="match status" value="1"/>
</dbReference>
<dbReference type="InterPro" id="IPR000157">
    <property type="entry name" value="TIR_dom"/>
</dbReference>
<name>A0A818JC61_9BILA</name>